<dbReference type="Proteomes" id="UP000475862">
    <property type="component" value="Unassembled WGS sequence"/>
</dbReference>
<accession>A0A6G0TB93</accession>
<organism evidence="1 2">
    <name type="scientific">Aphis glycines</name>
    <name type="common">Soybean aphid</name>
    <dbReference type="NCBI Taxonomy" id="307491"/>
    <lineage>
        <taxon>Eukaryota</taxon>
        <taxon>Metazoa</taxon>
        <taxon>Ecdysozoa</taxon>
        <taxon>Arthropoda</taxon>
        <taxon>Hexapoda</taxon>
        <taxon>Insecta</taxon>
        <taxon>Pterygota</taxon>
        <taxon>Neoptera</taxon>
        <taxon>Paraneoptera</taxon>
        <taxon>Hemiptera</taxon>
        <taxon>Sternorrhyncha</taxon>
        <taxon>Aphidomorpha</taxon>
        <taxon>Aphidoidea</taxon>
        <taxon>Aphididae</taxon>
        <taxon>Aphidini</taxon>
        <taxon>Aphis</taxon>
        <taxon>Aphis</taxon>
    </lineage>
</organism>
<dbReference type="AlphaFoldDB" id="A0A6G0TB93"/>
<protein>
    <submittedName>
        <fullName evidence="1">Uncharacterized protein</fullName>
    </submittedName>
</protein>
<gene>
    <name evidence="1" type="ORF">AGLY_012099</name>
</gene>
<evidence type="ECO:0000313" key="2">
    <source>
        <dbReference type="Proteomes" id="UP000475862"/>
    </source>
</evidence>
<comment type="caution">
    <text evidence="1">The sequence shown here is derived from an EMBL/GenBank/DDBJ whole genome shotgun (WGS) entry which is preliminary data.</text>
</comment>
<evidence type="ECO:0000313" key="1">
    <source>
        <dbReference type="EMBL" id="KAE9528528.1"/>
    </source>
</evidence>
<reference evidence="1 2" key="1">
    <citation type="submission" date="2019-08" db="EMBL/GenBank/DDBJ databases">
        <title>The genome of the soybean aphid Biotype 1, its phylome, world population structure and adaptation to the North American continent.</title>
        <authorList>
            <person name="Giordano R."/>
            <person name="Donthu R.K."/>
            <person name="Hernandez A.G."/>
            <person name="Wright C.L."/>
            <person name="Zimin A.V."/>
        </authorList>
    </citation>
    <scope>NUCLEOTIDE SEQUENCE [LARGE SCALE GENOMIC DNA]</scope>
    <source>
        <tissue evidence="1">Whole aphids</tissue>
    </source>
</reference>
<name>A0A6G0TB93_APHGL</name>
<keyword evidence="2" id="KW-1185">Reference proteome</keyword>
<proteinExistence type="predicted"/>
<dbReference type="EMBL" id="VYZN01000048">
    <property type="protein sequence ID" value="KAE9528528.1"/>
    <property type="molecule type" value="Genomic_DNA"/>
</dbReference>
<sequence length="230" mass="27456">MYYQDYSSYEKKQINKSGLRQEGSMSAVLFNLSLRYFGIFKWRYTLETVQLTARSGKLAKGSIIQTCVFQKNSHTLMRHQFIEFDTILMLIKEMRKIIQYSLRNIFIIQGCLNIIFKHADTITLLSVTCNFAIDFVCQLQIKYNHCHHQLLLHKIQMTHNTVEKYSRIKKIVTLNICGYRRKKSMYVLQKNFLNGKRECSPSFYDEYIKCKQFEDSRTVMRRFRSELLNC</sequence>